<feature type="compositionally biased region" description="Low complexity" evidence="1">
    <location>
        <begin position="421"/>
        <end position="432"/>
    </location>
</feature>
<comment type="caution">
    <text evidence="2">The sequence shown here is derived from an EMBL/GenBank/DDBJ whole genome shotgun (WGS) entry which is preliminary data.</text>
</comment>
<feature type="region of interest" description="Disordered" evidence="1">
    <location>
        <begin position="637"/>
        <end position="672"/>
    </location>
</feature>
<sequence>MNQKLLKLIVLAVVMSGLALAFWVFNKGNVFPDAVIEINKKDHVASENIRLVINLKEKLSKNSVLIKNAGADEGLEIETNLVHSSGTNVETKIDAEQLNGQEIELTIYPPEKQFMPGKYTLDAIIKTEDGARELTQDFNWGVLAINTNKSVYKPNETAKIYFGVLNEEGSTICDADLKLIIKKPDGEEDLLSSDNGLIKYGNDCHGDNITDQPDYYSEYKLAEKGMYQLSLEATTENGRYQIEDYFEVKEGLPFDVERIGPTRINPIAAYEVKLKLKANQDFAGKIIETVPSSFKLTDLSVGFVSQDPNGASRRTFYWEKVLKKGQMIELSYKFDAPDISPEFFLLGLLKFENEKGSVFEESRYWQIASDASGDVIVFWDGDNGGTPADWTCLSCSGGVFENRFPLASASAGTNGGGETHTPTTSSVTVSTPNNLTEKATGGGTNAAASSHTHDASSITPTSGTDRPKFGSLAMISKNGATSVPENAIIMFDVAPSGDWVAYTDMDNSIVIASSSGIAQITAGGTDSHSHTVTVGTVPGTSITAAAVKTTGSGALNTAATNHTHTITGTVNTDILSQVPLHTAVRLGRCTNVAGCSIIVGGEIAMFDATPPSGWTTLSGSGGTFDNAFIEASTSFSGVSSNVGSKTHTHSQLTKESDASSTTTPTATNGSGIALGHTHTVTVNFNAIDHRPLFRTVVVAQKQVIADVTGNAYSDEGTMVWTPCDNVTANISLVINGGTAQTTSCDDTTGLYSFTDVTVATNNPVSVFFNATNSGAAVTVAADATSNITLNPRLNRVWVKSETGISNITNSNLDHCDSVSPGDCANVPYAVTSGALTVEDGIELHIESGKTFAPGGNASVPNLHVVGTYTGVTGGTETLTLSGSGTGACTTDPGTIRPLCIDGGTFTASEETKFTGTSTSSVEATTYDDLHIAAAGPFQTISGTVTANDEFEVNPSATVTLATNNSTLAVSGVASISGTFTSGTGTKTFSGTFTLRNGGVYTGAVSSTTTRFRGSAVTLNSSSTWTENSEAVTFDRGGGLSTSWTDSNSTKQDMGVVVVAANGGNTTVNLGSSLKATTVHINTSQTLSANGSNTLTLLGNATPLNVNGTFTPSTGTIEYVPDAITGVTLASVSYNNLTLNKTSNTFTADGNMTISGNGTPLVITAGTFDPATFIFTYDSTSATNITQATYYDLTLAPSGAGGPTYTLGTDTGQTITVSNDMTVGGANAVTVTANSNDPALDVNGDFVIDSGDTFTASNTGTFTIAGSWTSTGATFNNSSGTVTFDTAATATFIGETTFHNFVSTVAGKTLQFTEAQTFGFAGGFTVTGASGDKMHIHSTTTTQWKLNLSGTAAVTYAHIDNSGCEAGTNPVSLDNTSTDGGNNDLTCWIFPPNDTSARLKGNLRLRGGVRF</sequence>
<proteinExistence type="predicted"/>
<evidence type="ECO:0000313" key="3">
    <source>
        <dbReference type="Proteomes" id="UP000177507"/>
    </source>
</evidence>
<feature type="compositionally biased region" description="Low complexity" evidence="1">
    <location>
        <begin position="658"/>
        <end position="667"/>
    </location>
</feature>
<organism evidence="2 3">
    <name type="scientific">Candidatus Yanofskybacteria bacterium RIFCSPHIGHO2_01_FULL_44_17</name>
    <dbReference type="NCBI Taxonomy" id="1802668"/>
    <lineage>
        <taxon>Bacteria</taxon>
        <taxon>Candidatus Yanofskyibacteriota</taxon>
    </lineage>
</organism>
<accession>A0A1F8EUS5</accession>
<evidence type="ECO:0000256" key="1">
    <source>
        <dbReference type="SAM" id="MobiDB-lite"/>
    </source>
</evidence>
<feature type="region of interest" description="Disordered" evidence="1">
    <location>
        <begin position="410"/>
        <end position="465"/>
    </location>
</feature>
<dbReference type="STRING" id="1802668.A2831_01760"/>
<evidence type="ECO:0000313" key="2">
    <source>
        <dbReference type="EMBL" id="OGN03809.1"/>
    </source>
</evidence>
<gene>
    <name evidence="2" type="ORF">A2831_01760</name>
</gene>
<feature type="compositionally biased region" description="Polar residues" evidence="1">
    <location>
        <begin position="637"/>
        <end position="651"/>
    </location>
</feature>
<name>A0A1F8EUS5_9BACT</name>
<reference evidence="2 3" key="1">
    <citation type="journal article" date="2016" name="Nat. Commun.">
        <title>Thousands of microbial genomes shed light on interconnected biogeochemical processes in an aquifer system.</title>
        <authorList>
            <person name="Anantharaman K."/>
            <person name="Brown C.T."/>
            <person name="Hug L.A."/>
            <person name="Sharon I."/>
            <person name="Castelle C.J."/>
            <person name="Probst A.J."/>
            <person name="Thomas B.C."/>
            <person name="Singh A."/>
            <person name="Wilkins M.J."/>
            <person name="Karaoz U."/>
            <person name="Brodie E.L."/>
            <person name="Williams K.H."/>
            <person name="Hubbard S.S."/>
            <person name="Banfield J.F."/>
        </authorList>
    </citation>
    <scope>NUCLEOTIDE SEQUENCE [LARGE SCALE GENOMIC DNA]</scope>
</reference>
<dbReference type="Proteomes" id="UP000177507">
    <property type="component" value="Unassembled WGS sequence"/>
</dbReference>
<dbReference type="EMBL" id="MGJI01000030">
    <property type="protein sequence ID" value="OGN03809.1"/>
    <property type="molecule type" value="Genomic_DNA"/>
</dbReference>
<protein>
    <submittedName>
        <fullName evidence="2">Uncharacterized protein</fullName>
    </submittedName>
</protein>